<sequence>MALSNAQLIRKHVAKLERDKAKLLAALRELANFSGGSDHPETHPLGAAHALLREFDAAETKKEC</sequence>
<dbReference type="AlphaFoldDB" id="A0A166QME2"/>
<reference evidence="1 2" key="2">
    <citation type="journal article" date="2018" name="Nature">
        <title>Mutant phenotypes for thousands of bacterial genes of unknown function.</title>
        <authorList>
            <person name="Price M.N."/>
            <person name="Wetmore K.M."/>
            <person name="Waters R.J."/>
            <person name="Callaghan M."/>
            <person name="Ray J."/>
            <person name="Liu H."/>
            <person name="Kuehl J.V."/>
            <person name="Melnyk R.A."/>
            <person name="Lamson J.S."/>
            <person name="Suh Y."/>
            <person name="Carlson H.K."/>
            <person name="Esquivel Z."/>
            <person name="Sadeeshkumar H."/>
            <person name="Chakraborty R."/>
            <person name="Zane G.M."/>
            <person name="Rubin B.E."/>
            <person name="Wall J.D."/>
            <person name="Visel A."/>
            <person name="Bristow J."/>
            <person name="Blow M.J."/>
            <person name="Arkin A.P."/>
            <person name="Deutschbauer A.M."/>
        </authorList>
    </citation>
    <scope>NUCLEOTIDE SEQUENCE [LARGE SCALE GENOMIC DNA]</scope>
    <source>
        <strain evidence="1 2">FW300-N1B4</strain>
    </source>
</reference>
<accession>A0A166QME2</accession>
<organism evidence="1 2">
    <name type="scientific">Pseudomonas fluorescens</name>
    <dbReference type="NCBI Taxonomy" id="294"/>
    <lineage>
        <taxon>Bacteria</taxon>
        <taxon>Pseudomonadati</taxon>
        <taxon>Pseudomonadota</taxon>
        <taxon>Gammaproteobacteria</taxon>
        <taxon>Pseudomonadales</taxon>
        <taxon>Pseudomonadaceae</taxon>
        <taxon>Pseudomonas</taxon>
    </lineage>
</organism>
<name>A0A166QME2_PSEFL</name>
<evidence type="ECO:0000313" key="1">
    <source>
        <dbReference type="EMBL" id="KZN20521.1"/>
    </source>
</evidence>
<dbReference type="RefSeq" id="WP_063340568.1">
    <property type="nucleotide sequence ID" value="NZ_LUKJ01000002.1"/>
</dbReference>
<dbReference type="EMBL" id="LUKJ01000002">
    <property type="protein sequence ID" value="KZN20521.1"/>
    <property type="molecule type" value="Genomic_DNA"/>
</dbReference>
<comment type="caution">
    <text evidence="1">The sequence shown here is derived from an EMBL/GenBank/DDBJ whole genome shotgun (WGS) entry which is preliminary data.</text>
</comment>
<reference evidence="2" key="1">
    <citation type="submission" date="2016-03" db="EMBL/GenBank/DDBJ databases">
        <authorList>
            <person name="Ray J."/>
            <person name="Price M."/>
            <person name="Deutschbauer A."/>
        </authorList>
    </citation>
    <scope>NUCLEOTIDE SEQUENCE [LARGE SCALE GENOMIC DNA]</scope>
    <source>
        <strain evidence="2">FW300-N1B4</strain>
    </source>
</reference>
<proteinExistence type="predicted"/>
<dbReference type="Proteomes" id="UP000076489">
    <property type="component" value="Unassembled WGS sequence"/>
</dbReference>
<evidence type="ECO:0000313" key="2">
    <source>
        <dbReference type="Proteomes" id="UP000076489"/>
    </source>
</evidence>
<gene>
    <name evidence="1" type="ORF">A1D17_02980</name>
</gene>
<protein>
    <submittedName>
        <fullName evidence="1">Uncharacterized protein</fullName>
    </submittedName>
</protein>